<dbReference type="RefSeq" id="WP_139861647.1">
    <property type="nucleotide sequence ID" value="NZ_CAADFC020000016.1"/>
</dbReference>
<keyword evidence="4 5" id="KW-0720">Serine protease</keyword>
<accession>A0A508TG62</accession>
<feature type="compositionally biased region" description="Polar residues" evidence="6">
    <location>
        <begin position="321"/>
        <end position="331"/>
    </location>
</feature>
<evidence type="ECO:0000256" key="3">
    <source>
        <dbReference type="ARBA" id="ARBA00022801"/>
    </source>
</evidence>
<dbReference type="EMBL" id="CAADFC020000016">
    <property type="protein sequence ID" value="VIO72847.1"/>
    <property type="molecule type" value="Genomic_DNA"/>
</dbReference>
<dbReference type="GO" id="GO:0006508">
    <property type="term" value="P:proteolysis"/>
    <property type="evidence" value="ECO:0007669"/>
    <property type="project" value="UniProtKB-KW"/>
</dbReference>
<evidence type="ECO:0000256" key="6">
    <source>
        <dbReference type="SAM" id="MobiDB-lite"/>
    </source>
</evidence>
<reference evidence="9" key="1">
    <citation type="submission" date="2019-02" db="EMBL/GenBank/DDBJ databases">
        <authorList>
            <person name="Pothier F.J."/>
        </authorList>
    </citation>
    <scope>NUCLEOTIDE SEQUENCE</scope>
    <source>
        <strain evidence="9">CI-1B</strain>
    </source>
</reference>
<evidence type="ECO:0000256" key="1">
    <source>
        <dbReference type="ARBA" id="ARBA00011073"/>
    </source>
</evidence>
<comment type="caution">
    <text evidence="9">The sequence shown here is derived from an EMBL/GenBank/DDBJ whole genome shotgun (WGS) entry which is preliminary data.</text>
</comment>
<evidence type="ECO:0000313" key="10">
    <source>
        <dbReference type="Proteomes" id="UP000328092"/>
    </source>
</evidence>
<comment type="similarity">
    <text evidence="1 5">Belongs to the peptidase S8 family.</text>
</comment>
<dbReference type="PANTHER" id="PTHR43806">
    <property type="entry name" value="PEPTIDASE S8"/>
    <property type="match status" value="1"/>
</dbReference>
<dbReference type="InterPro" id="IPR050131">
    <property type="entry name" value="Peptidase_S8_subtilisin-like"/>
</dbReference>
<dbReference type="Pfam" id="PF00082">
    <property type="entry name" value="Peptidase_S8"/>
    <property type="match status" value="1"/>
</dbReference>
<keyword evidence="2 5" id="KW-0645">Protease</keyword>
<dbReference type="PROSITE" id="PS51892">
    <property type="entry name" value="SUBTILASE"/>
    <property type="match status" value="1"/>
</dbReference>
<evidence type="ECO:0000259" key="7">
    <source>
        <dbReference type="Pfam" id="PF00082"/>
    </source>
</evidence>
<dbReference type="SUPFAM" id="SSF52743">
    <property type="entry name" value="Subtilisin-like"/>
    <property type="match status" value="1"/>
</dbReference>
<dbReference type="InterPro" id="IPR023828">
    <property type="entry name" value="Peptidase_S8_Ser-AS"/>
</dbReference>
<feature type="active site" description="Charge relay system" evidence="5">
    <location>
        <position position="227"/>
    </location>
</feature>
<dbReference type="InterPro" id="IPR040636">
    <property type="entry name" value="PatG_C"/>
</dbReference>
<gene>
    <name evidence="9" type="ORF">CI1B_44950</name>
</gene>
<name>A0A508TG62_9BRAD</name>
<dbReference type="GO" id="GO:0004252">
    <property type="term" value="F:serine-type endopeptidase activity"/>
    <property type="evidence" value="ECO:0007669"/>
    <property type="project" value="UniProtKB-UniRule"/>
</dbReference>
<evidence type="ECO:0000256" key="5">
    <source>
        <dbReference type="PROSITE-ProRule" id="PRU01240"/>
    </source>
</evidence>
<dbReference type="PANTHER" id="PTHR43806:SF11">
    <property type="entry name" value="CEREVISIN-RELATED"/>
    <property type="match status" value="1"/>
</dbReference>
<sequence length="820" mass="85856">MNPVADIAGLSALWQRASGGDPAVRIAIIDGPVDLNHPSLSQAHVAMGGHFVAPSASPIQSEHGTHVTSVLMGTPGSPVLGVAPNCSATVFSIYRENAAGQIEPSSQSTLALAINQALAAGADVINISSGQQSATGQADRILVDAVRACERAGRLIVAAAGNDGCRCVQVPGSLGSVLAVGACDLAGNPLPFSNFGDAYLENGLLAPGENVAGASPVRNVSLRSGTSFAAPIVTGVVALLLSCLRRSGRKADPQAVRAALLESAAPCRNEGSATRCLAGRLDIPAAVAALLGERADAVMPSGATAAPPRFWGVSARPFVQPSSAAQPTATREGSMGDLSATSAPSAPRIYGPDGSVLRSSAAVMPSEAQPAAAPAPVAVAAPVEQGAIAAPIAAPAPYAYHAPHAGGDMVWMPTPAPQMAMPPMMMPQMMPQMVMPAPGMAPQAWLQPQQLPALMPNNAFPVATPQALPMYEAPAVRTSAKSCGCGGGLRPQSAAAESTGQLAFPIGRLFYDFGKEARLDYFVQAIAGWRDSLIGRGDPMFGPDRDRSGDTSAPYNPAIMARYLLNQPEGEAQTPTGLGNNFPDADAIIWTLTIDSIPIYAVKPLDVFGLGFFVALILALWHQEVSHEDPATTRTVVPLARTGDDTPPSPSAFPGRGGVARVSMAGWVDSADTTKLLNGTVVPTLVTDWRGFYQWDLYTLFGPDPDNWPAGAEGFLERIYNEFRNVGLSPQDRALNYSAMNAYNTRKIFADVAKKGLRLDSVEVDKSVICRPESICHDVTYRFFNPTQVLTQAREVYQYTIDVSDVVPVAVGPLRQWQVY</sequence>
<dbReference type="Gene3D" id="3.40.50.200">
    <property type="entry name" value="Peptidase S8/S53 domain"/>
    <property type="match status" value="1"/>
</dbReference>
<protein>
    <submittedName>
        <fullName evidence="9">Thermophilic serine proteinase</fullName>
        <ecNumber evidence="9">3.4.21.-</ecNumber>
    </submittedName>
</protein>
<dbReference type="EC" id="3.4.21.-" evidence="9"/>
<evidence type="ECO:0000256" key="2">
    <source>
        <dbReference type="ARBA" id="ARBA00022670"/>
    </source>
</evidence>
<dbReference type="GO" id="GO:0005615">
    <property type="term" value="C:extracellular space"/>
    <property type="evidence" value="ECO:0007669"/>
    <property type="project" value="TreeGrafter"/>
</dbReference>
<evidence type="ECO:0000313" key="9">
    <source>
        <dbReference type="EMBL" id="VIO72847.1"/>
    </source>
</evidence>
<feature type="region of interest" description="Disordered" evidence="6">
    <location>
        <begin position="321"/>
        <end position="351"/>
    </location>
</feature>
<feature type="active site" description="Charge relay system" evidence="5">
    <location>
        <position position="30"/>
    </location>
</feature>
<keyword evidence="3 5" id="KW-0378">Hydrolase</keyword>
<dbReference type="InterPro" id="IPR000209">
    <property type="entry name" value="Peptidase_S8/S53_dom"/>
</dbReference>
<dbReference type="AlphaFoldDB" id="A0A508TG62"/>
<evidence type="ECO:0000259" key="8">
    <source>
        <dbReference type="Pfam" id="PF18065"/>
    </source>
</evidence>
<dbReference type="PRINTS" id="PR00723">
    <property type="entry name" value="SUBTILISIN"/>
</dbReference>
<feature type="domain" description="PatG C-terminal" evidence="8">
    <location>
        <begin position="710"/>
        <end position="817"/>
    </location>
</feature>
<dbReference type="PROSITE" id="PS00138">
    <property type="entry name" value="SUBTILASE_SER"/>
    <property type="match status" value="1"/>
</dbReference>
<dbReference type="Pfam" id="PF18065">
    <property type="entry name" value="PatG_C"/>
    <property type="match status" value="1"/>
</dbReference>
<dbReference type="InterPro" id="IPR015500">
    <property type="entry name" value="Peptidase_S8_subtilisin-rel"/>
</dbReference>
<keyword evidence="10" id="KW-1185">Reference proteome</keyword>
<feature type="active site" description="Charge relay system" evidence="5">
    <location>
        <position position="63"/>
    </location>
</feature>
<proteinExistence type="inferred from homology"/>
<dbReference type="InterPro" id="IPR036852">
    <property type="entry name" value="Peptidase_S8/S53_dom_sf"/>
</dbReference>
<dbReference type="OrthoDB" id="9816306at2"/>
<organism evidence="9 10">
    <name type="scientific">Bradyrhizobium ivorense</name>
    <dbReference type="NCBI Taxonomy" id="2511166"/>
    <lineage>
        <taxon>Bacteria</taxon>
        <taxon>Pseudomonadati</taxon>
        <taxon>Pseudomonadota</taxon>
        <taxon>Alphaproteobacteria</taxon>
        <taxon>Hyphomicrobiales</taxon>
        <taxon>Nitrobacteraceae</taxon>
        <taxon>Bradyrhizobium</taxon>
    </lineage>
</organism>
<evidence type="ECO:0000256" key="4">
    <source>
        <dbReference type="ARBA" id="ARBA00022825"/>
    </source>
</evidence>
<feature type="domain" description="Peptidase S8/S53" evidence="7">
    <location>
        <begin position="23"/>
        <end position="265"/>
    </location>
</feature>
<dbReference type="Proteomes" id="UP000328092">
    <property type="component" value="Unassembled WGS sequence"/>
</dbReference>